<dbReference type="Pfam" id="PF10095">
    <property type="entry name" value="DUF2333"/>
    <property type="match status" value="2"/>
</dbReference>
<feature type="transmembrane region" description="Helical" evidence="1">
    <location>
        <begin position="20"/>
        <end position="42"/>
    </location>
</feature>
<evidence type="ECO:0000256" key="1">
    <source>
        <dbReference type="SAM" id="Phobius"/>
    </source>
</evidence>
<organism evidence="2 3">
    <name type="scientific">Elstera cyanobacteriorum</name>
    <dbReference type="NCBI Taxonomy" id="2022747"/>
    <lineage>
        <taxon>Bacteria</taxon>
        <taxon>Pseudomonadati</taxon>
        <taxon>Pseudomonadota</taxon>
        <taxon>Alphaproteobacteria</taxon>
        <taxon>Rhodospirillales</taxon>
        <taxon>Rhodospirillaceae</taxon>
        <taxon>Elstera</taxon>
    </lineage>
</organism>
<evidence type="ECO:0008006" key="4">
    <source>
        <dbReference type="Google" id="ProtNLM"/>
    </source>
</evidence>
<reference evidence="2 3" key="1">
    <citation type="submission" date="2017-07" db="EMBL/GenBank/DDBJ databases">
        <title>Elstera cyanobacteriorum sp. nov., a novel bacterium isolated from cyanobacterial aggregates in a eutrophic lake.</title>
        <authorList>
            <person name="Cai H."/>
        </authorList>
    </citation>
    <scope>NUCLEOTIDE SEQUENCE [LARGE SCALE GENOMIC DNA]</scope>
    <source>
        <strain evidence="2 3">TH019</strain>
    </source>
</reference>
<dbReference type="Proteomes" id="UP000216361">
    <property type="component" value="Unassembled WGS sequence"/>
</dbReference>
<sequence length="325" mass="36689">MTEFDFEKRSLASRFWPKRLRIGVGLIGKMALALVLLVALYIPVGMLWVHVIDDDTTLAPTELPQGGSHAVAMAATLIERETITHRWTANDPIFLPGWWLDNMPEFQTGMMEAIGRFSTEMMDQIGRNRGSSQADPDLSKAVDLLKSAPNIWLFDFSTSWAPTTSSDAKYRAAAKALRTYNQRLGQGQALFERRGDNLIALLDRIMSDLGSASAVLDRQILEGRDQFIDRRADNVFYGVKGRLYAYYLILRELGTDYQQLLREREAFNVWTQMLASLHEASLLNPLIVMNGATDGVFVANHLATQGFYLLRARTQVREVSEILVR</sequence>
<evidence type="ECO:0000313" key="3">
    <source>
        <dbReference type="Proteomes" id="UP000216361"/>
    </source>
</evidence>
<proteinExistence type="predicted"/>
<evidence type="ECO:0000313" key="2">
    <source>
        <dbReference type="EMBL" id="OYQ20951.1"/>
    </source>
</evidence>
<keyword evidence="1" id="KW-1133">Transmembrane helix</keyword>
<accession>A0A255XVN6</accession>
<name>A0A255XVN6_9PROT</name>
<dbReference type="OrthoDB" id="7594726at2"/>
<gene>
    <name evidence="2" type="ORF">CHR90_03170</name>
</gene>
<keyword evidence="1" id="KW-0472">Membrane</keyword>
<protein>
    <recommendedName>
        <fullName evidence="4">DUF2333 domain-containing protein</fullName>
    </recommendedName>
</protein>
<keyword evidence="1" id="KW-0812">Transmembrane</keyword>
<dbReference type="EMBL" id="NOXS01000025">
    <property type="protein sequence ID" value="OYQ20951.1"/>
    <property type="molecule type" value="Genomic_DNA"/>
</dbReference>
<comment type="caution">
    <text evidence="2">The sequence shown here is derived from an EMBL/GenBank/DDBJ whole genome shotgun (WGS) entry which is preliminary data.</text>
</comment>
<dbReference type="RefSeq" id="WP_094407533.1">
    <property type="nucleotide sequence ID" value="NZ_BMJZ01000007.1"/>
</dbReference>
<keyword evidence="3" id="KW-1185">Reference proteome</keyword>
<dbReference type="InterPro" id="IPR016936">
    <property type="entry name" value="UCP029693"/>
</dbReference>
<dbReference type="AlphaFoldDB" id="A0A255XVN6"/>